<name>A0A0B2VLZ2_TOXCA</name>
<dbReference type="STRING" id="6265.A0A0B2VLZ2"/>
<comment type="similarity">
    <text evidence="2">Belongs to the TM2 family.</text>
</comment>
<feature type="chain" id="PRO_5002096232" evidence="9">
    <location>
        <begin position="23"/>
        <end position="189"/>
    </location>
</feature>
<reference evidence="11 12" key="1">
    <citation type="submission" date="2014-11" db="EMBL/GenBank/DDBJ databases">
        <title>Genetic blueprint of the zoonotic pathogen Toxocara canis.</title>
        <authorList>
            <person name="Zhu X.-Q."/>
            <person name="Korhonen P.K."/>
            <person name="Cai H."/>
            <person name="Young N.D."/>
            <person name="Nejsum P."/>
            <person name="von Samson-Himmelstjerna G."/>
            <person name="Boag P.R."/>
            <person name="Tan P."/>
            <person name="Li Q."/>
            <person name="Min J."/>
            <person name="Yang Y."/>
            <person name="Wang X."/>
            <person name="Fang X."/>
            <person name="Hall R.S."/>
            <person name="Hofmann A."/>
            <person name="Sternberg P.W."/>
            <person name="Jex A.R."/>
            <person name="Gasser R.B."/>
        </authorList>
    </citation>
    <scope>NUCLEOTIDE SEQUENCE [LARGE SCALE GENOMIC DNA]</scope>
    <source>
        <strain evidence="11">PN_DK_2014</strain>
    </source>
</reference>
<evidence type="ECO:0000256" key="3">
    <source>
        <dbReference type="ARBA" id="ARBA00022692"/>
    </source>
</evidence>
<evidence type="ECO:0000256" key="7">
    <source>
        <dbReference type="ARBA" id="ARBA00023180"/>
    </source>
</evidence>
<keyword evidence="5 8" id="KW-1133">Transmembrane helix</keyword>
<dbReference type="OrthoDB" id="5804096at2759"/>
<protein>
    <submittedName>
        <fullName evidence="11">TM2 domain-containing protein Y66D12A.21</fullName>
    </submittedName>
</protein>
<feature type="transmembrane region" description="Helical" evidence="8">
    <location>
        <begin position="130"/>
        <end position="151"/>
    </location>
</feature>
<gene>
    <name evidence="11" type="primary">Y66D12A.21</name>
    <name evidence="11" type="ORF">Tcan_12425</name>
</gene>
<evidence type="ECO:0000256" key="6">
    <source>
        <dbReference type="ARBA" id="ARBA00023136"/>
    </source>
</evidence>
<dbReference type="PANTHER" id="PTHR21016">
    <property type="entry name" value="BETA-AMYLOID BINDING PROTEIN-RELATED"/>
    <property type="match status" value="1"/>
</dbReference>
<dbReference type="GO" id="GO:0016020">
    <property type="term" value="C:membrane"/>
    <property type="evidence" value="ECO:0007669"/>
    <property type="project" value="UniProtKB-SubCell"/>
</dbReference>
<evidence type="ECO:0000256" key="5">
    <source>
        <dbReference type="ARBA" id="ARBA00022989"/>
    </source>
</evidence>
<comment type="caution">
    <text evidence="11">The sequence shown here is derived from an EMBL/GenBank/DDBJ whole genome shotgun (WGS) entry which is preliminary data.</text>
</comment>
<keyword evidence="7" id="KW-0325">Glycoprotein</keyword>
<dbReference type="InterPro" id="IPR007829">
    <property type="entry name" value="TM2"/>
</dbReference>
<feature type="signal peptide" evidence="9">
    <location>
        <begin position="1"/>
        <end position="22"/>
    </location>
</feature>
<dbReference type="OMA" id="ETFRKPH"/>
<evidence type="ECO:0000259" key="10">
    <source>
        <dbReference type="Pfam" id="PF05154"/>
    </source>
</evidence>
<dbReference type="EMBL" id="JPKZ01001414">
    <property type="protein sequence ID" value="KHN82055.1"/>
    <property type="molecule type" value="Genomic_DNA"/>
</dbReference>
<sequence>MRSRRLSLIAVLLALLLLNASGTNFKPKLCSDLLMGQYRCEEPVISAETQLPETCEPDNSIRVFCEVAPNLECIGLENGTTRFEKKIANGCAYSSGLQQSTALLLSVFFGWLGIDRFYLGYYAIGFLKMFSLGCFTILYMADIVLIALQLLGPADGTAYSMSYYGPKASPIRFSNHTYVALYSCFDCAL</sequence>
<keyword evidence="12" id="KW-1185">Reference proteome</keyword>
<evidence type="ECO:0000256" key="9">
    <source>
        <dbReference type="SAM" id="SignalP"/>
    </source>
</evidence>
<evidence type="ECO:0000256" key="4">
    <source>
        <dbReference type="ARBA" id="ARBA00022729"/>
    </source>
</evidence>
<keyword evidence="4 9" id="KW-0732">Signal</keyword>
<dbReference type="Proteomes" id="UP000031036">
    <property type="component" value="Unassembled WGS sequence"/>
</dbReference>
<accession>A0A0B2VLZ2</accession>
<evidence type="ECO:0000256" key="1">
    <source>
        <dbReference type="ARBA" id="ARBA00004141"/>
    </source>
</evidence>
<evidence type="ECO:0000313" key="11">
    <source>
        <dbReference type="EMBL" id="KHN82055.1"/>
    </source>
</evidence>
<comment type="subcellular location">
    <subcellularLocation>
        <location evidence="1">Membrane</location>
        <topology evidence="1">Multi-pass membrane protein</topology>
    </subcellularLocation>
</comment>
<feature type="domain" description="TM2" evidence="10">
    <location>
        <begin position="99"/>
        <end position="144"/>
    </location>
</feature>
<evidence type="ECO:0000256" key="8">
    <source>
        <dbReference type="SAM" id="Phobius"/>
    </source>
</evidence>
<dbReference type="InterPro" id="IPR050932">
    <property type="entry name" value="TM2D1-3-like"/>
</dbReference>
<feature type="transmembrane region" description="Helical" evidence="8">
    <location>
        <begin position="102"/>
        <end position="123"/>
    </location>
</feature>
<organism evidence="11 12">
    <name type="scientific">Toxocara canis</name>
    <name type="common">Canine roundworm</name>
    <dbReference type="NCBI Taxonomy" id="6265"/>
    <lineage>
        <taxon>Eukaryota</taxon>
        <taxon>Metazoa</taxon>
        <taxon>Ecdysozoa</taxon>
        <taxon>Nematoda</taxon>
        <taxon>Chromadorea</taxon>
        <taxon>Rhabditida</taxon>
        <taxon>Spirurina</taxon>
        <taxon>Ascaridomorpha</taxon>
        <taxon>Ascaridoidea</taxon>
        <taxon>Toxocaridae</taxon>
        <taxon>Toxocara</taxon>
    </lineage>
</organism>
<dbReference type="Pfam" id="PF05154">
    <property type="entry name" value="TM2"/>
    <property type="match status" value="1"/>
</dbReference>
<keyword evidence="6 8" id="KW-0472">Membrane</keyword>
<evidence type="ECO:0000313" key="12">
    <source>
        <dbReference type="Proteomes" id="UP000031036"/>
    </source>
</evidence>
<keyword evidence="3 8" id="KW-0812">Transmembrane</keyword>
<dbReference type="AlphaFoldDB" id="A0A0B2VLZ2"/>
<dbReference type="PANTHER" id="PTHR21016:SF1">
    <property type="entry name" value="TM2 DOMAIN-CONTAINING PROTEIN 1"/>
    <property type="match status" value="1"/>
</dbReference>
<evidence type="ECO:0000256" key="2">
    <source>
        <dbReference type="ARBA" id="ARBA00008284"/>
    </source>
</evidence>
<proteinExistence type="inferred from homology"/>